<dbReference type="InterPro" id="IPR049945">
    <property type="entry name" value="AAA_22"/>
</dbReference>
<comment type="caution">
    <text evidence="3">The sequence shown here is derived from an EMBL/GenBank/DDBJ whole genome shotgun (WGS) entry which is preliminary data.</text>
</comment>
<gene>
    <name evidence="2" type="ORF">AU492_04285</name>
    <name evidence="3" type="ORF">EC392_12600</name>
</gene>
<protein>
    <submittedName>
        <fullName evidence="3">Transposase</fullName>
    </submittedName>
</protein>
<dbReference type="Proteomes" id="UP000274511">
    <property type="component" value="Unassembled WGS sequence"/>
</dbReference>
<dbReference type="OrthoDB" id="9780149at2"/>
<dbReference type="EMBL" id="LUSW01000007">
    <property type="protein sequence ID" value="RAT36359.1"/>
    <property type="molecule type" value="Genomic_DNA"/>
</dbReference>
<dbReference type="SUPFAM" id="SSF52540">
    <property type="entry name" value="P-loop containing nucleoside triphosphate hydrolases"/>
    <property type="match status" value="1"/>
</dbReference>
<dbReference type="Proteomes" id="UP000250186">
    <property type="component" value="Unassembled WGS sequence"/>
</dbReference>
<dbReference type="InterPro" id="IPR027417">
    <property type="entry name" value="P-loop_NTPase"/>
</dbReference>
<accession>A0A3N0UDK5</accession>
<name>A0A3N0UDK5_9GAMM</name>
<evidence type="ECO:0000313" key="4">
    <source>
        <dbReference type="Proteomes" id="UP000250186"/>
    </source>
</evidence>
<feature type="domain" description="ORC1/DEAH AAA+ ATPase" evidence="1">
    <location>
        <begin position="54"/>
        <end position="192"/>
    </location>
</feature>
<dbReference type="PANTHER" id="PTHR35894">
    <property type="entry name" value="GENERAL SECRETION PATHWAY PROTEIN A-RELATED"/>
    <property type="match status" value="1"/>
</dbReference>
<dbReference type="EMBL" id="RJUJ01000012">
    <property type="protein sequence ID" value="ROH78311.1"/>
    <property type="molecule type" value="Genomic_DNA"/>
</dbReference>
<dbReference type="GO" id="GO:0016887">
    <property type="term" value="F:ATP hydrolysis activity"/>
    <property type="evidence" value="ECO:0007669"/>
    <property type="project" value="InterPro"/>
</dbReference>
<keyword evidence="4" id="KW-1185">Reference proteome</keyword>
<evidence type="ECO:0000313" key="3">
    <source>
        <dbReference type="EMBL" id="ROH78311.1"/>
    </source>
</evidence>
<reference evidence="3 5" key="2">
    <citation type="submission" date="2018-10" db="EMBL/GenBank/DDBJ databases">
        <title>New species genome.</title>
        <authorList>
            <person name="Li Y."/>
        </authorList>
    </citation>
    <scope>NUCLEOTIDE SEQUENCE [LARGE SCALE GENOMIC DNA]</scope>
    <source>
        <strain evidence="3 5">L6_4B</strain>
    </source>
</reference>
<reference evidence="2 4" key="1">
    <citation type="submission" date="2016-02" db="EMBL/GenBank/DDBJ databases">
        <title>Species-wide whole genome sequencing reveals diversity, host range in Lonsdalea quercina.</title>
        <authorList>
            <person name="Li Y."/>
        </authorList>
    </citation>
    <scope>NUCLEOTIDE SEQUENCE [LARGE SCALE GENOMIC DNA]</scope>
    <source>
        <strain evidence="2 4">CFCC 12721</strain>
    </source>
</reference>
<dbReference type="Pfam" id="PF13401">
    <property type="entry name" value="AAA_22"/>
    <property type="match status" value="1"/>
</dbReference>
<dbReference type="InterPro" id="IPR052026">
    <property type="entry name" value="ExeA_AAA_ATPase_DNA-bind"/>
</dbReference>
<evidence type="ECO:0000313" key="5">
    <source>
        <dbReference type="Proteomes" id="UP000274511"/>
    </source>
</evidence>
<sequence length="297" mass="32635">MLLRKQVLHPETRKAFGLFRDPFAEDALQGPGDVFVTPDTRYVREALHQTVCYGGFMAVIGKSGAGKSTLRRDLIDRSARSRAPVVVIEPCTLAMEDNNVKGKTLKAASIVEAAIGTLAPLEPVKRTQDACFRQMHRVLRDSSRSGYSHVPIIEEAHSLPIPTLKHLKRFFELESDFKKLLSIALIGQPELGSKLSERNPEVREVVQRCEVVELRPLDGTLADFLSFKLGRVGKTLGDILDDGVLDALRARLRFHAGGRHTVSLLYPLAIGNLMIAAMNLAASIGIPLINSDVIKGL</sequence>
<organism evidence="3 5">
    <name type="scientific">Lonsdalea populi</name>
    <dbReference type="NCBI Taxonomy" id="1172565"/>
    <lineage>
        <taxon>Bacteria</taxon>
        <taxon>Pseudomonadati</taxon>
        <taxon>Pseudomonadota</taxon>
        <taxon>Gammaproteobacteria</taxon>
        <taxon>Enterobacterales</taxon>
        <taxon>Pectobacteriaceae</taxon>
        <taxon>Lonsdalea</taxon>
    </lineage>
</organism>
<dbReference type="PANTHER" id="PTHR35894:SF1">
    <property type="entry name" value="PHOSPHORIBULOKINASE _ URIDINE KINASE FAMILY"/>
    <property type="match status" value="1"/>
</dbReference>
<evidence type="ECO:0000259" key="1">
    <source>
        <dbReference type="Pfam" id="PF13401"/>
    </source>
</evidence>
<evidence type="ECO:0000313" key="2">
    <source>
        <dbReference type="EMBL" id="RAT36359.1"/>
    </source>
</evidence>
<dbReference type="AlphaFoldDB" id="A0A3N0UDK5"/>
<proteinExistence type="predicted"/>